<organism evidence="1 2">
    <name type="scientific">Suillus luteus UH-Slu-Lm8-n1</name>
    <dbReference type="NCBI Taxonomy" id="930992"/>
    <lineage>
        <taxon>Eukaryota</taxon>
        <taxon>Fungi</taxon>
        <taxon>Dikarya</taxon>
        <taxon>Basidiomycota</taxon>
        <taxon>Agaricomycotina</taxon>
        <taxon>Agaricomycetes</taxon>
        <taxon>Agaricomycetidae</taxon>
        <taxon>Boletales</taxon>
        <taxon>Suillineae</taxon>
        <taxon>Suillaceae</taxon>
        <taxon>Suillus</taxon>
    </lineage>
</organism>
<dbReference type="HOGENOM" id="CLU_2759506_0_0_1"/>
<accession>A0A0C9ZF03</accession>
<name>A0A0C9ZF03_9AGAM</name>
<evidence type="ECO:0000313" key="1">
    <source>
        <dbReference type="EMBL" id="KIK36040.1"/>
    </source>
</evidence>
<dbReference type="EMBL" id="KN835566">
    <property type="protein sequence ID" value="KIK36040.1"/>
    <property type="molecule type" value="Genomic_DNA"/>
</dbReference>
<protein>
    <submittedName>
        <fullName evidence="1">Uncharacterized protein</fullName>
    </submittedName>
</protein>
<gene>
    <name evidence="1" type="ORF">CY34DRAFT_545075</name>
</gene>
<evidence type="ECO:0000313" key="2">
    <source>
        <dbReference type="Proteomes" id="UP000054485"/>
    </source>
</evidence>
<reference evidence="2" key="2">
    <citation type="submission" date="2015-01" db="EMBL/GenBank/DDBJ databases">
        <title>Evolutionary Origins and Diversification of the Mycorrhizal Mutualists.</title>
        <authorList>
            <consortium name="DOE Joint Genome Institute"/>
            <consortium name="Mycorrhizal Genomics Consortium"/>
            <person name="Kohler A."/>
            <person name="Kuo A."/>
            <person name="Nagy L.G."/>
            <person name="Floudas D."/>
            <person name="Copeland A."/>
            <person name="Barry K.W."/>
            <person name="Cichocki N."/>
            <person name="Veneault-Fourrey C."/>
            <person name="LaButti K."/>
            <person name="Lindquist E.A."/>
            <person name="Lipzen A."/>
            <person name="Lundell T."/>
            <person name="Morin E."/>
            <person name="Murat C."/>
            <person name="Riley R."/>
            <person name="Ohm R."/>
            <person name="Sun H."/>
            <person name="Tunlid A."/>
            <person name="Henrissat B."/>
            <person name="Grigoriev I.V."/>
            <person name="Hibbett D.S."/>
            <person name="Martin F."/>
        </authorList>
    </citation>
    <scope>NUCLEOTIDE SEQUENCE [LARGE SCALE GENOMIC DNA]</scope>
    <source>
        <strain evidence="2">UH-Slu-Lm8-n1</strain>
    </source>
</reference>
<dbReference type="AlphaFoldDB" id="A0A0C9ZF03"/>
<dbReference type="InParanoid" id="A0A0C9ZF03"/>
<keyword evidence="2" id="KW-1185">Reference proteome</keyword>
<reference evidence="1 2" key="1">
    <citation type="submission" date="2014-04" db="EMBL/GenBank/DDBJ databases">
        <authorList>
            <consortium name="DOE Joint Genome Institute"/>
            <person name="Kuo A."/>
            <person name="Ruytinx J."/>
            <person name="Rineau F."/>
            <person name="Colpaert J."/>
            <person name="Kohler A."/>
            <person name="Nagy L.G."/>
            <person name="Floudas D."/>
            <person name="Copeland A."/>
            <person name="Barry K.W."/>
            <person name="Cichocki N."/>
            <person name="Veneault-Fourrey C."/>
            <person name="LaButti K."/>
            <person name="Lindquist E.A."/>
            <person name="Lipzen A."/>
            <person name="Lundell T."/>
            <person name="Morin E."/>
            <person name="Murat C."/>
            <person name="Sun H."/>
            <person name="Tunlid A."/>
            <person name="Henrissat B."/>
            <person name="Grigoriev I.V."/>
            <person name="Hibbett D.S."/>
            <person name="Martin F."/>
            <person name="Nordberg H.P."/>
            <person name="Cantor M.N."/>
            <person name="Hua S.X."/>
        </authorList>
    </citation>
    <scope>NUCLEOTIDE SEQUENCE [LARGE SCALE GENOMIC DNA]</scope>
    <source>
        <strain evidence="1 2">UH-Slu-Lm8-n1</strain>
    </source>
</reference>
<sequence length="70" mass="8245">MNIIESAICIQREVPRALRRVPNRYYDKCSRNKLRPFQADIVNLDGYVKISMVEFALDKYTIAHARGFIR</sequence>
<dbReference type="Proteomes" id="UP000054485">
    <property type="component" value="Unassembled WGS sequence"/>
</dbReference>
<proteinExistence type="predicted"/>